<dbReference type="AlphaFoldDB" id="A0A2G6E6I7"/>
<organism evidence="1 2">
    <name type="scientific">candidate division KSB3 bacterium</name>
    <dbReference type="NCBI Taxonomy" id="2044937"/>
    <lineage>
        <taxon>Bacteria</taxon>
        <taxon>candidate division KSB3</taxon>
    </lineage>
</organism>
<dbReference type="EMBL" id="PDPS01000026">
    <property type="protein sequence ID" value="PID57512.1"/>
    <property type="molecule type" value="Genomic_DNA"/>
</dbReference>
<name>A0A2G6E6I7_9BACT</name>
<evidence type="ECO:0000313" key="1">
    <source>
        <dbReference type="EMBL" id="PID57512.1"/>
    </source>
</evidence>
<evidence type="ECO:0000313" key="2">
    <source>
        <dbReference type="Proteomes" id="UP000229740"/>
    </source>
</evidence>
<gene>
    <name evidence="1" type="ORF">CSB45_06700</name>
</gene>
<proteinExistence type="predicted"/>
<dbReference type="Proteomes" id="UP000229740">
    <property type="component" value="Unassembled WGS sequence"/>
</dbReference>
<protein>
    <submittedName>
        <fullName evidence="1">Uncharacterized protein</fullName>
    </submittedName>
</protein>
<comment type="caution">
    <text evidence="1">The sequence shown here is derived from an EMBL/GenBank/DDBJ whole genome shotgun (WGS) entry which is preliminary data.</text>
</comment>
<sequence length="68" mass="7581">MIRHVPGQTRSEHFENCGMISVTWFSSFKDKVLITNISNKICQLLDQVGVSAIVRSATLLNKQCNNAS</sequence>
<accession>A0A2G6E6I7</accession>
<reference evidence="1 2" key="1">
    <citation type="submission" date="2017-10" db="EMBL/GenBank/DDBJ databases">
        <title>Novel microbial diversity and functional potential in the marine mammal oral microbiome.</title>
        <authorList>
            <person name="Dudek N.K."/>
            <person name="Sun C.L."/>
            <person name="Burstein D."/>
            <person name="Kantor R.S."/>
            <person name="Aliaga Goltsman D.S."/>
            <person name="Bik E.M."/>
            <person name="Thomas B.C."/>
            <person name="Banfield J.F."/>
            <person name="Relman D.A."/>
        </authorList>
    </citation>
    <scope>NUCLEOTIDE SEQUENCE [LARGE SCALE GENOMIC DNA]</scope>
    <source>
        <strain evidence="1">DOLZORAL124_49_17</strain>
    </source>
</reference>